<comment type="caution">
    <text evidence="15">The sequence shown here is derived from an EMBL/GenBank/DDBJ whole genome shotgun (WGS) entry which is preliminary data.</text>
</comment>
<keyword evidence="5 12" id="KW-0028">Amino-acid biosynthesis</keyword>
<comment type="subcellular location">
    <subcellularLocation>
        <location evidence="12">Cytoplasm</location>
    </subcellularLocation>
</comment>
<keyword evidence="8 12" id="KW-0547">Nucleotide-binding</keyword>
<reference evidence="15" key="2">
    <citation type="journal article" date="2021" name="PeerJ">
        <title>Extensive microbial diversity within the chicken gut microbiome revealed by metagenomics and culture.</title>
        <authorList>
            <person name="Gilroy R."/>
            <person name="Ravi A."/>
            <person name="Getino M."/>
            <person name="Pursley I."/>
            <person name="Horton D.L."/>
            <person name="Alikhan N.F."/>
            <person name="Baker D."/>
            <person name="Gharbi K."/>
            <person name="Hall N."/>
            <person name="Watson M."/>
            <person name="Adriaenssens E.M."/>
            <person name="Foster-Nyarko E."/>
            <person name="Jarju S."/>
            <person name="Secka A."/>
            <person name="Antonio M."/>
            <person name="Oren A."/>
            <person name="Chaudhuri R.R."/>
            <person name="La Ragione R."/>
            <person name="Hildebrand F."/>
            <person name="Pallen M.J."/>
        </authorList>
    </citation>
    <scope>NUCLEOTIDE SEQUENCE</scope>
    <source>
        <strain evidence="15">6276</strain>
    </source>
</reference>
<dbReference type="NCBIfam" id="TIGR00191">
    <property type="entry name" value="thrB"/>
    <property type="match status" value="1"/>
</dbReference>
<organism evidence="15 16">
    <name type="scientific">Candidatus Scatousia excrementigallinarum</name>
    <dbReference type="NCBI Taxonomy" id="2840935"/>
    <lineage>
        <taxon>Bacteria</taxon>
        <taxon>Candidatus Scatousia</taxon>
    </lineage>
</organism>
<evidence type="ECO:0000313" key="16">
    <source>
        <dbReference type="Proteomes" id="UP000823928"/>
    </source>
</evidence>
<dbReference type="AlphaFoldDB" id="A0A9D1JLY5"/>
<dbReference type="Pfam" id="PF00288">
    <property type="entry name" value="GHMP_kinases_N"/>
    <property type="match status" value="1"/>
</dbReference>
<dbReference type="InterPro" id="IPR036554">
    <property type="entry name" value="GHMP_kinase_C_sf"/>
</dbReference>
<dbReference type="EC" id="2.7.1.39" evidence="3 12"/>
<dbReference type="PRINTS" id="PR00958">
    <property type="entry name" value="HOMSERKINASE"/>
</dbReference>
<protein>
    <recommendedName>
        <fullName evidence="4 12">Homoserine kinase</fullName>
        <shortName evidence="12">HK</shortName>
        <shortName evidence="12">HSK</shortName>
        <ecNumber evidence="3 12">2.7.1.39</ecNumber>
    </recommendedName>
</protein>
<comment type="similarity">
    <text evidence="2 12">Belongs to the GHMP kinase family. Homoserine kinase subfamily.</text>
</comment>
<dbReference type="InterPro" id="IPR013750">
    <property type="entry name" value="GHMP_kinase_C_dom"/>
</dbReference>
<dbReference type="NCBIfam" id="NF002288">
    <property type="entry name" value="PRK01212.1-4"/>
    <property type="match status" value="1"/>
</dbReference>
<dbReference type="InterPro" id="IPR006203">
    <property type="entry name" value="GHMP_knse_ATP-bd_CS"/>
</dbReference>
<dbReference type="PIRSF" id="PIRSF000676">
    <property type="entry name" value="Homoser_kin"/>
    <property type="match status" value="1"/>
</dbReference>
<dbReference type="HAMAP" id="MF_00384">
    <property type="entry name" value="Homoser_kinase"/>
    <property type="match status" value="1"/>
</dbReference>
<evidence type="ECO:0000256" key="11">
    <source>
        <dbReference type="ARBA" id="ARBA00049375"/>
    </source>
</evidence>
<dbReference type="Gene3D" id="3.30.70.890">
    <property type="entry name" value="GHMP kinase, C-terminal domain"/>
    <property type="match status" value="1"/>
</dbReference>
<dbReference type="InterPro" id="IPR006204">
    <property type="entry name" value="GHMP_kinase_N_dom"/>
</dbReference>
<comment type="catalytic activity">
    <reaction evidence="11 12">
        <text>L-homoserine + ATP = O-phospho-L-homoserine + ADP + H(+)</text>
        <dbReference type="Rhea" id="RHEA:13985"/>
        <dbReference type="ChEBI" id="CHEBI:15378"/>
        <dbReference type="ChEBI" id="CHEBI:30616"/>
        <dbReference type="ChEBI" id="CHEBI:57476"/>
        <dbReference type="ChEBI" id="CHEBI:57590"/>
        <dbReference type="ChEBI" id="CHEBI:456216"/>
        <dbReference type="EC" id="2.7.1.39"/>
    </reaction>
</comment>
<dbReference type="Proteomes" id="UP000823928">
    <property type="component" value="Unassembled WGS sequence"/>
</dbReference>
<dbReference type="GO" id="GO:0005737">
    <property type="term" value="C:cytoplasm"/>
    <property type="evidence" value="ECO:0007669"/>
    <property type="project" value="UniProtKB-SubCell"/>
</dbReference>
<dbReference type="PROSITE" id="PS00627">
    <property type="entry name" value="GHMP_KINASES_ATP"/>
    <property type="match status" value="1"/>
</dbReference>
<sequence length="315" mass="34122">MKVSVKVPATTANLGPGFDCMGLALPIYNTVTIEETVLPGTGVEINVIAENQSADEFSLEHIPMDENSIIYKAVELLYNSIGQTPSELKITIHSQIPIARGLGSSASVIVGGLIAANELLGKPADEAALLSIATEVEGHPDNVTPAIVGGLTLTAGEDDGSIVYRKIDWPEEWTLTVCIPEYELATDISRSVLPKEVPMQDAVFNAQRMGMFMQAIHTKDSKLMKLALKDRLHQPYRMKLVPGLEKIAERLKHEENVLGCVLSGAGPSILIISEKNNLDKIKSIVKEVWNDLNVKAELITLPVEKQGAVVLTPDE</sequence>
<dbReference type="GO" id="GO:0009088">
    <property type="term" value="P:threonine biosynthetic process"/>
    <property type="evidence" value="ECO:0007669"/>
    <property type="project" value="UniProtKB-UniRule"/>
</dbReference>
<evidence type="ECO:0000256" key="7">
    <source>
        <dbReference type="ARBA" id="ARBA00022697"/>
    </source>
</evidence>
<evidence type="ECO:0000256" key="6">
    <source>
        <dbReference type="ARBA" id="ARBA00022679"/>
    </source>
</evidence>
<feature type="binding site" evidence="12">
    <location>
        <begin position="97"/>
        <end position="107"/>
    </location>
    <ligand>
        <name>ATP</name>
        <dbReference type="ChEBI" id="CHEBI:30616"/>
    </ligand>
</feature>
<accession>A0A9D1JLY5</accession>
<dbReference type="Pfam" id="PF08544">
    <property type="entry name" value="GHMP_kinases_C"/>
    <property type="match status" value="1"/>
</dbReference>
<name>A0A9D1JLY5_9BACT</name>
<proteinExistence type="inferred from homology"/>
<dbReference type="PANTHER" id="PTHR20861">
    <property type="entry name" value="HOMOSERINE/4-DIPHOSPHOCYTIDYL-2-C-METHYL-D-ERYTHRITOL KINASE"/>
    <property type="match status" value="1"/>
</dbReference>
<dbReference type="InterPro" id="IPR014721">
    <property type="entry name" value="Ribsml_uS5_D2-typ_fold_subgr"/>
</dbReference>
<dbReference type="EMBL" id="DVIU01000036">
    <property type="protein sequence ID" value="HIS35328.1"/>
    <property type="molecule type" value="Genomic_DNA"/>
</dbReference>
<evidence type="ECO:0000256" key="8">
    <source>
        <dbReference type="ARBA" id="ARBA00022741"/>
    </source>
</evidence>
<keyword evidence="7 12" id="KW-0791">Threonine biosynthesis</keyword>
<reference evidence="15" key="1">
    <citation type="submission" date="2020-10" db="EMBL/GenBank/DDBJ databases">
        <authorList>
            <person name="Gilroy R."/>
        </authorList>
    </citation>
    <scope>NUCLEOTIDE SEQUENCE</scope>
    <source>
        <strain evidence="15">6276</strain>
    </source>
</reference>
<dbReference type="GO" id="GO:0004413">
    <property type="term" value="F:homoserine kinase activity"/>
    <property type="evidence" value="ECO:0007669"/>
    <property type="project" value="UniProtKB-UniRule"/>
</dbReference>
<evidence type="ECO:0000256" key="2">
    <source>
        <dbReference type="ARBA" id="ARBA00007370"/>
    </source>
</evidence>
<evidence type="ECO:0000256" key="10">
    <source>
        <dbReference type="ARBA" id="ARBA00022840"/>
    </source>
</evidence>
<evidence type="ECO:0000256" key="5">
    <source>
        <dbReference type="ARBA" id="ARBA00022605"/>
    </source>
</evidence>
<dbReference type="InterPro" id="IPR020568">
    <property type="entry name" value="Ribosomal_Su5_D2-typ_SF"/>
</dbReference>
<feature type="domain" description="GHMP kinase C-terminal" evidence="14">
    <location>
        <begin position="213"/>
        <end position="290"/>
    </location>
</feature>
<evidence type="ECO:0000313" key="15">
    <source>
        <dbReference type="EMBL" id="HIS35328.1"/>
    </source>
</evidence>
<evidence type="ECO:0000256" key="4">
    <source>
        <dbReference type="ARBA" id="ARBA00017858"/>
    </source>
</evidence>
<evidence type="ECO:0000256" key="9">
    <source>
        <dbReference type="ARBA" id="ARBA00022777"/>
    </source>
</evidence>
<evidence type="ECO:0000259" key="13">
    <source>
        <dbReference type="Pfam" id="PF00288"/>
    </source>
</evidence>
<dbReference type="PANTHER" id="PTHR20861:SF1">
    <property type="entry name" value="HOMOSERINE KINASE"/>
    <property type="match status" value="1"/>
</dbReference>
<gene>
    <name evidence="12" type="primary">thrB</name>
    <name evidence="15" type="ORF">IAC10_01670</name>
</gene>
<evidence type="ECO:0000256" key="3">
    <source>
        <dbReference type="ARBA" id="ARBA00012078"/>
    </source>
</evidence>
<evidence type="ECO:0000259" key="14">
    <source>
        <dbReference type="Pfam" id="PF08544"/>
    </source>
</evidence>
<comment type="function">
    <text evidence="12">Catalyzes the ATP-dependent phosphorylation of L-homoserine to L-homoserine phosphate.</text>
</comment>
<dbReference type="InterPro" id="IPR000870">
    <property type="entry name" value="Homoserine_kinase"/>
</dbReference>
<feature type="domain" description="GHMP kinase N-terminal" evidence="13">
    <location>
        <begin position="69"/>
        <end position="150"/>
    </location>
</feature>
<evidence type="ECO:0000256" key="1">
    <source>
        <dbReference type="ARBA" id="ARBA00005015"/>
    </source>
</evidence>
<dbReference type="SUPFAM" id="SSF55060">
    <property type="entry name" value="GHMP Kinase, C-terminal domain"/>
    <property type="match status" value="1"/>
</dbReference>
<dbReference type="GO" id="GO:0005524">
    <property type="term" value="F:ATP binding"/>
    <property type="evidence" value="ECO:0007669"/>
    <property type="project" value="UniProtKB-UniRule"/>
</dbReference>
<evidence type="ECO:0000256" key="12">
    <source>
        <dbReference type="HAMAP-Rule" id="MF_00384"/>
    </source>
</evidence>
<dbReference type="SUPFAM" id="SSF54211">
    <property type="entry name" value="Ribosomal protein S5 domain 2-like"/>
    <property type="match status" value="1"/>
</dbReference>
<keyword evidence="10 12" id="KW-0067">ATP-binding</keyword>
<comment type="pathway">
    <text evidence="1 12">Amino-acid biosynthesis; L-threonine biosynthesis; L-threonine from L-aspartate: step 4/5.</text>
</comment>
<dbReference type="Gene3D" id="3.30.230.10">
    <property type="match status" value="1"/>
</dbReference>
<keyword evidence="12" id="KW-0963">Cytoplasm</keyword>
<keyword evidence="9 12" id="KW-0418">Kinase</keyword>
<keyword evidence="6 12" id="KW-0808">Transferase</keyword>